<dbReference type="PRINTS" id="PR00419">
    <property type="entry name" value="ADXRDTASE"/>
</dbReference>
<dbReference type="InterPro" id="IPR036188">
    <property type="entry name" value="FAD/NAD-bd_sf"/>
</dbReference>
<dbReference type="PANTHER" id="PTHR16128:SF5">
    <property type="entry name" value="FAD_NAD(P)-BINDING OXIDOREDUCTASE FAMILY PROTEIN"/>
    <property type="match status" value="1"/>
</dbReference>
<dbReference type="EMBL" id="PSNY01000010">
    <property type="protein sequence ID" value="PPE69638.1"/>
    <property type="molecule type" value="Genomic_DNA"/>
</dbReference>
<dbReference type="Gene3D" id="3.50.50.60">
    <property type="entry name" value="FAD/NAD(P)-binding domain"/>
    <property type="match status" value="1"/>
</dbReference>
<protein>
    <submittedName>
        <fullName evidence="1">NAD/FAD-dependent oxidoreductase</fullName>
    </submittedName>
</protein>
<dbReference type="Pfam" id="PF13450">
    <property type="entry name" value="NAD_binding_8"/>
    <property type="match status" value="1"/>
</dbReference>
<dbReference type="RefSeq" id="WP_104357674.1">
    <property type="nucleotide sequence ID" value="NZ_CP064338.1"/>
</dbReference>
<sequence>MSAARIAVVGAGLAGLACARALQEAGHDVTVLERERIPGGRCASLPTPIGPCDHGLPELAAATPGFAAPLQAWAGAGMLAPAPSGPGRWLGVPSMQAFAARLAAGLKVVPGLEVAALERDGAQWWLRTHQAPPRGLELHYDAVAVAMPPEQALPLLGVAPALAEPLRAVRSEPCWSVVAAWPMPLPLRGDALAGNGAEDVLGSARRDARTRQGSRWVLHASAYWSANNLDVRPIDVVQRLLDAFGRAIGVRLARPSHAQAHLWRQARVAQPLAEPCGWDAGLRLGACGDAWCGTHGADGAERAWTSGRALACHIAESLT</sequence>
<evidence type="ECO:0000313" key="1">
    <source>
        <dbReference type="EMBL" id="PPE69638.1"/>
    </source>
</evidence>
<dbReference type="PANTHER" id="PTHR16128">
    <property type="entry name" value="FAD/NAD(P)-BINDING OXIDOREDUCTASE FAMILY PROTEIN"/>
    <property type="match status" value="1"/>
</dbReference>
<name>A0A2S5T415_9BURK</name>
<dbReference type="Proteomes" id="UP000239406">
    <property type="component" value="Unassembled WGS sequence"/>
</dbReference>
<proteinExistence type="predicted"/>
<dbReference type="Gene3D" id="3.90.660.10">
    <property type="match status" value="1"/>
</dbReference>
<dbReference type="SUPFAM" id="SSF51905">
    <property type="entry name" value="FAD/NAD(P)-binding domain"/>
    <property type="match status" value="1"/>
</dbReference>
<organism evidence="1 2">
    <name type="scientific">Caldimonas thermodepolymerans</name>
    <dbReference type="NCBI Taxonomy" id="215580"/>
    <lineage>
        <taxon>Bacteria</taxon>
        <taxon>Pseudomonadati</taxon>
        <taxon>Pseudomonadota</taxon>
        <taxon>Betaproteobacteria</taxon>
        <taxon>Burkholderiales</taxon>
        <taxon>Sphaerotilaceae</taxon>
        <taxon>Caldimonas</taxon>
    </lineage>
</organism>
<reference evidence="1 2" key="1">
    <citation type="submission" date="2018-02" db="EMBL/GenBank/DDBJ databases">
        <title>Reclassifiation of [Polyangium] brachysporum DSM 7029 as Guopingzhaonella breviflexa gen. nov., sp. nov., a member of the family Comamonadaceae.</title>
        <authorList>
            <person name="Tang B."/>
        </authorList>
    </citation>
    <scope>NUCLEOTIDE SEQUENCE [LARGE SCALE GENOMIC DNA]</scope>
    <source>
        <strain evidence="1 2">DSM 15344</strain>
    </source>
</reference>
<dbReference type="PROSITE" id="PS51257">
    <property type="entry name" value="PROKAR_LIPOPROTEIN"/>
    <property type="match status" value="1"/>
</dbReference>
<accession>A0A2S5T415</accession>
<dbReference type="AlphaFoldDB" id="A0A2S5T415"/>
<evidence type="ECO:0000313" key="2">
    <source>
        <dbReference type="Proteomes" id="UP000239406"/>
    </source>
</evidence>
<comment type="caution">
    <text evidence="1">The sequence shown here is derived from an EMBL/GenBank/DDBJ whole genome shotgun (WGS) entry which is preliminary data.</text>
</comment>
<gene>
    <name evidence="1" type="ORF">C1702_10600</name>
</gene>
<keyword evidence="2" id="KW-1185">Reference proteome</keyword>